<evidence type="ECO:0000313" key="6">
    <source>
        <dbReference type="Proteomes" id="UP000069549"/>
    </source>
</evidence>
<feature type="transmembrane region" description="Helical" evidence="2">
    <location>
        <begin position="168"/>
        <end position="198"/>
    </location>
</feature>
<keyword evidence="2" id="KW-0812">Transmembrane</keyword>
<reference evidence="3 6" key="1">
    <citation type="submission" date="2016-02" db="EMBL/GenBank/DDBJ databases">
        <authorList>
            <consortium name="Pathogen Informatics"/>
        </authorList>
    </citation>
    <scope>NUCLEOTIDE SEQUENCE [LARGE SCALE GENOMIC DNA]</scope>
    <source>
        <strain evidence="3 6">K173</strain>
        <strain evidence="4 8">NK65e</strain>
        <strain evidence="5 7">SP11 Antwerpcl1</strain>
    </source>
</reference>
<evidence type="ECO:0000256" key="2">
    <source>
        <dbReference type="SAM" id="Phobius"/>
    </source>
</evidence>
<protein>
    <submittedName>
        <fullName evidence="3">Uncharacterized protein</fullName>
    </submittedName>
</protein>
<accession>A0A113RA19</accession>
<dbReference type="Proteomes" id="UP000219860">
    <property type="component" value="Unassembled WGS sequence"/>
</dbReference>
<evidence type="ECO:0000313" key="7">
    <source>
        <dbReference type="Proteomes" id="UP000219860"/>
    </source>
</evidence>
<gene>
    <name evidence="3" type="ORF">PBK173_000119900</name>
    <name evidence="4" type="ORF">PBNK65E_000512600</name>
    <name evidence="5" type="ORF">PBSP11A_000509800</name>
</gene>
<keyword evidence="2" id="KW-0472">Membrane</keyword>
<dbReference type="EMBL" id="LT160027">
    <property type="protein sequence ID" value="CXI22347.1"/>
    <property type="molecule type" value="Genomic_DNA"/>
</dbReference>
<dbReference type="EMBL" id="FLVA01000202">
    <property type="protein sequence ID" value="SBW38290.1"/>
    <property type="molecule type" value="Genomic_DNA"/>
</dbReference>
<feature type="compositionally biased region" description="Polar residues" evidence="1">
    <location>
        <begin position="88"/>
        <end position="98"/>
    </location>
</feature>
<dbReference type="AlphaFoldDB" id="A0A113RA19"/>
<evidence type="ECO:0000313" key="5">
    <source>
        <dbReference type="EMBL" id="SCL85259.1"/>
    </source>
</evidence>
<name>A0A113RA19_PLABE</name>
<sequence length="225" mass="26144">MCSLVNIVSCIILVIIIPYSTNNGVFNNPFDVNRNLNDKKEINRRYLSEGMWNNYYKIKLSNDNIREYQYNNINYPPQKNNNKKNKPESSVYQGTNDNNYMPNYYENGEPINYNEQMLPYNTTSSLLNSVINDTPPNIPKQNSFELALHSIGNYVADKVFSPSILSQILPLGGIVISCYFMAALAGLFKYIISIYFLFKLFKSFYRKRCDRTKTTPNRNNIPPYK</sequence>
<evidence type="ECO:0000313" key="8">
    <source>
        <dbReference type="Proteomes" id="UP000220214"/>
    </source>
</evidence>
<proteinExistence type="predicted"/>
<dbReference type="Proteomes" id="UP000220214">
    <property type="component" value="Unassembled WGS sequence"/>
</dbReference>
<feature type="region of interest" description="Disordered" evidence="1">
    <location>
        <begin position="72"/>
        <end position="98"/>
    </location>
</feature>
<dbReference type="VEuPathDB" id="PlasmoDB:PBANKA_0700600"/>
<evidence type="ECO:0000313" key="3">
    <source>
        <dbReference type="EMBL" id="CXI22347.1"/>
    </source>
</evidence>
<evidence type="ECO:0000313" key="4">
    <source>
        <dbReference type="EMBL" id="SBW38290.1"/>
    </source>
</evidence>
<dbReference type="OrthoDB" id="372444at2759"/>
<dbReference type="OMA" id="DNTREYQ"/>
<dbReference type="Proteomes" id="UP000069549">
    <property type="component" value="Chromosome 7"/>
</dbReference>
<evidence type="ECO:0000256" key="1">
    <source>
        <dbReference type="SAM" id="MobiDB-lite"/>
    </source>
</evidence>
<keyword evidence="2" id="KW-1133">Transmembrane helix</keyword>
<organism evidence="3 6">
    <name type="scientific">Plasmodium berghei</name>
    <dbReference type="NCBI Taxonomy" id="5821"/>
    <lineage>
        <taxon>Eukaryota</taxon>
        <taxon>Sar</taxon>
        <taxon>Alveolata</taxon>
        <taxon>Apicomplexa</taxon>
        <taxon>Aconoidasida</taxon>
        <taxon>Haemosporida</taxon>
        <taxon>Plasmodiidae</taxon>
        <taxon>Plasmodium</taxon>
        <taxon>Plasmodium (Vinckeia)</taxon>
    </lineage>
</organism>
<dbReference type="EMBL" id="FMII01000220">
    <property type="protein sequence ID" value="SCL85259.1"/>
    <property type="molecule type" value="Genomic_DNA"/>
</dbReference>